<dbReference type="GO" id="GO:0004803">
    <property type="term" value="F:transposase activity"/>
    <property type="evidence" value="ECO:0007669"/>
    <property type="project" value="InterPro"/>
</dbReference>
<evidence type="ECO:0000259" key="1">
    <source>
        <dbReference type="Pfam" id="PF01548"/>
    </source>
</evidence>
<dbReference type="InterPro" id="IPR003346">
    <property type="entry name" value="Transposase_20"/>
</dbReference>
<dbReference type="InterPro" id="IPR047650">
    <property type="entry name" value="Transpos_IS110"/>
</dbReference>
<reference evidence="3" key="1">
    <citation type="submission" date="2020-12" db="EMBL/GenBank/DDBJ databases">
        <title>Complete genome sequence of Burkholderia anthina BJQ0011.</title>
        <authorList>
            <person name="Xu Y."/>
        </authorList>
    </citation>
    <scope>NUCLEOTIDE SEQUENCE [LARGE SCALE GENOMIC DNA]</scope>
    <source>
        <strain evidence="3">BJQ0011</strain>
    </source>
</reference>
<evidence type="ECO:0000313" key="3">
    <source>
        <dbReference type="EMBL" id="QQK05536.1"/>
    </source>
</evidence>
<feature type="domain" description="Transposase IS110-like N-terminal" evidence="1">
    <location>
        <begin position="6"/>
        <end position="145"/>
    </location>
</feature>
<proteinExistence type="predicted"/>
<accession>A0A7T7AK18</accession>
<dbReference type="PANTHER" id="PTHR33055">
    <property type="entry name" value="TRANSPOSASE FOR INSERTION SEQUENCE ELEMENT IS1111A"/>
    <property type="match status" value="1"/>
</dbReference>
<dbReference type="AlphaFoldDB" id="A0A7T7AK18"/>
<dbReference type="GO" id="GO:0006313">
    <property type="term" value="P:DNA transposition"/>
    <property type="evidence" value="ECO:0007669"/>
    <property type="project" value="InterPro"/>
</dbReference>
<dbReference type="EMBL" id="CP066770">
    <property type="protein sequence ID" value="QQK05536.1"/>
    <property type="molecule type" value="Genomic_DNA"/>
</dbReference>
<dbReference type="RefSeq" id="WP_175761695.1">
    <property type="nucleotide sequence ID" value="NZ_CADETV010000025.1"/>
</dbReference>
<dbReference type="PANTHER" id="PTHR33055:SF3">
    <property type="entry name" value="PUTATIVE TRANSPOSASE FOR IS117-RELATED"/>
    <property type="match status" value="1"/>
</dbReference>
<dbReference type="KEGG" id="bann:JFN94_16515"/>
<evidence type="ECO:0000259" key="2">
    <source>
        <dbReference type="Pfam" id="PF02371"/>
    </source>
</evidence>
<protein>
    <submittedName>
        <fullName evidence="3">IS110 family transposase</fullName>
    </submittedName>
</protein>
<dbReference type="Pfam" id="PF01548">
    <property type="entry name" value="DEDD_Tnp_IS110"/>
    <property type="match status" value="1"/>
</dbReference>
<dbReference type="Pfam" id="PF02371">
    <property type="entry name" value="Transposase_20"/>
    <property type="match status" value="1"/>
</dbReference>
<feature type="domain" description="Transposase IS116/IS110/IS902 C-terminal" evidence="2">
    <location>
        <begin position="211"/>
        <end position="287"/>
    </location>
</feature>
<gene>
    <name evidence="3" type="ORF">JFN94_16515</name>
</gene>
<dbReference type="GO" id="GO:0003677">
    <property type="term" value="F:DNA binding"/>
    <property type="evidence" value="ECO:0007669"/>
    <property type="project" value="InterPro"/>
</dbReference>
<dbReference type="NCBIfam" id="NF033542">
    <property type="entry name" value="transpos_IS110"/>
    <property type="match status" value="1"/>
</dbReference>
<dbReference type="Proteomes" id="UP000596205">
    <property type="component" value="Chromosome 2"/>
</dbReference>
<name>A0A7T7AK18_9BURK</name>
<organism evidence="3">
    <name type="scientific">Burkholderia anthina</name>
    <dbReference type="NCBI Taxonomy" id="179879"/>
    <lineage>
        <taxon>Bacteria</taxon>
        <taxon>Pseudomonadati</taxon>
        <taxon>Pseudomonadota</taxon>
        <taxon>Betaproteobacteria</taxon>
        <taxon>Burkholderiales</taxon>
        <taxon>Burkholderiaceae</taxon>
        <taxon>Burkholderia</taxon>
        <taxon>Burkholderia cepacia complex</taxon>
    </lineage>
</organism>
<sequence length="339" mass="37826">MNSMAVGVDIAKNVFQVHYVDQASGEIVNKAIKRAKFLEHFVNRERCVIGMEACGGAHHWARALKRMGHEVRLMPAEFVKAFNIRNKNDAADAKAIWLAVQQPGKPIAVKTEMQQAMLALHRMREQLVKFRTMQINGLRGLLTEYGEVMSRGRAALDKEIPAALGRIAERLPAALVDTLREQWNGLARLDEQIVEIERRMREWKKEDQAVQAISEIPGVGLLTATAAVAMVGDPKAFRSGREFAAWAGLVPKQTGSGGKVNLHGISKRGDTYLRMLLIHGARSVLTHAKEPGPWVEQIKKRRPTNVVIVALANKMARTIWAVLAHERAYRKDYVSVKPA</sequence>
<dbReference type="InterPro" id="IPR002525">
    <property type="entry name" value="Transp_IS110-like_N"/>
</dbReference>